<keyword evidence="4" id="KW-1003">Cell membrane</keyword>
<feature type="transmembrane region" description="Helical" evidence="8">
    <location>
        <begin position="26"/>
        <end position="48"/>
    </location>
</feature>
<proteinExistence type="inferred from homology"/>
<evidence type="ECO:0000256" key="8">
    <source>
        <dbReference type="SAM" id="Phobius"/>
    </source>
</evidence>
<dbReference type="AlphaFoldDB" id="A0A1S9ZP75"/>
<comment type="subcellular location">
    <subcellularLocation>
        <location evidence="1">Cell membrane</location>
        <topology evidence="1">Multi-pass membrane protein</topology>
    </subcellularLocation>
</comment>
<evidence type="ECO:0000256" key="7">
    <source>
        <dbReference type="ARBA" id="ARBA00023136"/>
    </source>
</evidence>
<feature type="transmembrane region" description="Helical" evidence="8">
    <location>
        <begin position="313"/>
        <end position="340"/>
    </location>
</feature>
<evidence type="ECO:0000256" key="6">
    <source>
        <dbReference type="ARBA" id="ARBA00022989"/>
    </source>
</evidence>
<dbReference type="GO" id="GO:0098797">
    <property type="term" value="C:plasma membrane protein complex"/>
    <property type="evidence" value="ECO:0007669"/>
    <property type="project" value="TreeGrafter"/>
</dbReference>
<protein>
    <submittedName>
        <fullName evidence="11">ABC transporter permease</fullName>
    </submittedName>
</protein>
<evidence type="ECO:0000259" key="10">
    <source>
        <dbReference type="Pfam" id="PF12704"/>
    </source>
</evidence>
<keyword evidence="6 8" id="KW-1133">Transmembrane helix</keyword>
<evidence type="ECO:0000313" key="11">
    <source>
        <dbReference type="EMBL" id="OOR85256.1"/>
    </source>
</evidence>
<evidence type="ECO:0000259" key="9">
    <source>
        <dbReference type="Pfam" id="PF02687"/>
    </source>
</evidence>
<evidence type="ECO:0000256" key="3">
    <source>
        <dbReference type="ARBA" id="ARBA00022448"/>
    </source>
</evidence>
<feature type="domain" description="MacB-like periplasmic core" evidence="10">
    <location>
        <begin position="27"/>
        <end position="227"/>
    </location>
</feature>
<dbReference type="InterPro" id="IPR011925">
    <property type="entry name" value="LolCE_TM"/>
</dbReference>
<keyword evidence="3" id="KW-0813">Transport</keyword>
<comment type="similarity">
    <text evidence="2">Belongs to the ABC-4 integral membrane protein family. LolC/E subfamily.</text>
</comment>
<evidence type="ECO:0000256" key="5">
    <source>
        <dbReference type="ARBA" id="ARBA00022692"/>
    </source>
</evidence>
<dbReference type="InterPro" id="IPR003838">
    <property type="entry name" value="ABC3_permease_C"/>
</dbReference>
<dbReference type="InterPro" id="IPR025857">
    <property type="entry name" value="MacB_PCD"/>
</dbReference>
<dbReference type="PANTHER" id="PTHR30489:SF0">
    <property type="entry name" value="LIPOPROTEIN-RELEASING SYSTEM TRANSMEMBRANE PROTEIN LOLE"/>
    <property type="match status" value="1"/>
</dbReference>
<dbReference type="GO" id="GO:0042953">
    <property type="term" value="P:lipoprotein transport"/>
    <property type="evidence" value="ECO:0007669"/>
    <property type="project" value="InterPro"/>
</dbReference>
<dbReference type="Pfam" id="PF02687">
    <property type="entry name" value="FtsX"/>
    <property type="match status" value="1"/>
</dbReference>
<evidence type="ECO:0000313" key="12">
    <source>
        <dbReference type="Proteomes" id="UP000190322"/>
    </source>
</evidence>
<keyword evidence="7 8" id="KW-0472">Membrane</keyword>
<keyword evidence="5 8" id="KW-0812">Transmembrane</keyword>
<gene>
    <name evidence="11" type="ORF">B0180_00195</name>
</gene>
<evidence type="ECO:0000256" key="2">
    <source>
        <dbReference type="ARBA" id="ARBA00005236"/>
    </source>
</evidence>
<accession>A0A1S9ZP75</accession>
<dbReference type="InterPro" id="IPR051447">
    <property type="entry name" value="Lipoprotein-release_system"/>
</dbReference>
<reference evidence="11 12" key="1">
    <citation type="submission" date="2017-02" db="EMBL/GenBank/DDBJ databases">
        <title>Draft genome sequence of Moraxella canis CCUG 8415A type strain.</title>
        <authorList>
            <person name="Engstrom-Jakobsson H."/>
            <person name="Salva-Serra F."/>
            <person name="Thorell K."/>
            <person name="Gonzales-Siles L."/>
            <person name="Karlsson R."/>
            <person name="Boulund F."/>
            <person name="Engstrand L."/>
            <person name="Moore E."/>
        </authorList>
    </citation>
    <scope>NUCLEOTIDE SEQUENCE [LARGE SCALE GENOMIC DNA]</scope>
    <source>
        <strain evidence="11 12">CCUG 8415A</strain>
    </source>
</reference>
<dbReference type="NCBIfam" id="TIGR02212">
    <property type="entry name" value="lolCE"/>
    <property type="match status" value="1"/>
</dbReference>
<feature type="transmembrane region" description="Helical" evidence="8">
    <location>
        <begin position="379"/>
        <end position="399"/>
    </location>
</feature>
<dbReference type="EMBL" id="MUXT01000001">
    <property type="protein sequence ID" value="OOR85256.1"/>
    <property type="molecule type" value="Genomic_DNA"/>
</dbReference>
<dbReference type="RefSeq" id="WP_078255131.1">
    <property type="nucleotide sequence ID" value="NZ_MUXT01000001.1"/>
</dbReference>
<dbReference type="PANTHER" id="PTHR30489">
    <property type="entry name" value="LIPOPROTEIN-RELEASING SYSTEM TRANSMEMBRANE PROTEIN LOLE"/>
    <property type="match status" value="1"/>
</dbReference>
<evidence type="ECO:0000256" key="4">
    <source>
        <dbReference type="ARBA" id="ARBA00022475"/>
    </source>
</evidence>
<sequence length="413" mass="44824">MFRPLALFIGLRYTKAKRKNGFISFISFISTIGLTLGVAVLITVLSVMNGFDREIKSRILGMVPQAAVTSTEILSDWQPIAEQIKAQNQEVDAVAPYIQLQGMLTAEGQVSGIIVSGIEPEYEKQVSIIDEHMIAGSLDDLRPGEFGIVLGESIAFNMGLQLGDKVTLVLPEASPSAAGVIPRFKRFTLVGVYHISSEIDSTMGYVQMRDAGIMLRLPEGAQGLRMKLHDIFKAPQVANQAASLDPRLYPSDWTTTHGNLFSAIQMEKAMIGLLLFLIVVVAAFNIVSSLVMLVTDKKSDIAILKTFGASPKLVMQVFMVQGMIIGVIGTVVGTVLGVVLALSVNDILLFVSRVFGVSLFDGSVYPVDFLPSEVKASDVLLITTASFLLSFLMTIYPALRASKIEPAQTLRYE</sequence>
<dbReference type="Proteomes" id="UP000190322">
    <property type="component" value="Unassembled WGS sequence"/>
</dbReference>
<feature type="transmembrane region" description="Helical" evidence="8">
    <location>
        <begin position="271"/>
        <end position="293"/>
    </location>
</feature>
<dbReference type="GO" id="GO:0044874">
    <property type="term" value="P:lipoprotein localization to outer membrane"/>
    <property type="evidence" value="ECO:0007669"/>
    <property type="project" value="TreeGrafter"/>
</dbReference>
<organism evidence="11 12">
    <name type="scientific">Moraxella canis</name>
    <dbReference type="NCBI Taxonomy" id="90239"/>
    <lineage>
        <taxon>Bacteria</taxon>
        <taxon>Pseudomonadati</taxon>
        <taxon>Pseudomonadota</taxon>
        <taxon>Gammaproteobacteria</taxon>
        <taxon>Moraxellales</taxon>
        <taxon>Moraxellaceae</taxon>
        <taxon>Moraxella</taxon>
    </lineage>
</organism>
<name>A0A1S9ZP75_9GAMM</name>
<evidence type="ECO:0000256" key="1">
    <source>
        <dbReference type="ARBA" id="ARBA00004651"/>
    </source>
</evidence>
<dbReference type="Pfam" id="PF12704">
    <property type="entry name" value="MacB_PCD"/>
    <property type="match status" value="1"/>
</dbReference>
<feature type="domain" description="ABC3 transporter permease C-terminal" evidence="9">
    <location>
        <begin position="273"/>
        <end position="406"/>
    </location>
</feature>
<comment type="caution">
    <text evidence="11">The sequence shown here is derived from an EMBL/GenBank/DDBJ whole genome shotgun (WGS) entry which is preliminary data.</text>
</comment>